<feature type="compositionally biased region" description="Basic residues" evidence="8">
    <location>
        <begin position="1062"/>
        <end position="1072"/>
    </location>
</feature>
<dbReference type="InterPro" id="IPR018957">
    <property type="entry name" value="Znf_C3HC4_RING-type"/>
</dbReference>
<keyword evidence="5 7" id="KW-0863">Zinc-finger</keyword>
<dbReference type="InterPro" id="IPR025602">
    <property type="entry name" value="BCP1_family"/>
</dbReference>
<dbReference type="Pfam" id="PF00498">
    <property type="entry name" value="FHA"/>
    <property type="match status" value="1"/>
</dbReference>
<feature type="compositionally biased region" description="Basic residues" evidence="8">
    <location>
        <begin position="1"/>
        <end position="34"/>
    </location>
</feature>
<dbReference type="AlphaFoldDB" id="A0AA39HZW5"/>
<dbReference type="PANTHER" id="PTHR13261:SF0">
    <property type="entry name" value="BRCA2 AND CDKN1A-INTERACTING PROTEIN"/>
    <property type="match status" value="1"/>
</dbReference>
<feature type="region of interest" description="Disordered" evidence="8">
    <location>
        <begin position="1"/>
        <end position="115"/>
    </location>
</feature>
<dbReference type="GO" id="GO:0008270">
    <property type="term" value="F:zinc ion binding"/>
    <property type="evidence" value="ECO:0007669"/>
    <property type="project" value="UniProtKB-KW"/>
</dbReference>
<evidence type="ECO:0000259" key="9">
    <source>
        <dbReference type="PROSITE" id="PS50006"/>
    </source>
</evidence>
<dbReference type="PROSITE" id="PS00518">
    <property type="entry name" value="ZF_RING_1"/>
    <property type="match status" value="1"/>
</dbReference>
<dbReference type="Proteomes" id="UP001175271">
    <property type="component" value="Unassembled WGS sequence"/>
</dbReference>
<feature type="region of interest" description="Disordered" evidence="8">
    <location>
        <begin position="527"/>
        <end position="567"/>
    </location>
</feature>
<comment type="similarity">
    <text evidence="2">Belongs to the BCP1 family.</text>
</comment>
<sequence length="1189" mass="132747">MPPSVPKKKLAKRKKDVKGLKKKIKRKLSVKKPVPKIEKKKEEPVEEPESEEDVEDEDDEEVVEEPEANGEDAEDQEEADDDDEEDESDHDEDLMDDLNSGTVNMDFEALPPSEEDREGITNMLSQMFLKGEVSTNALVGGIIGQAPFGCVFVTPEEELDEEDDGVLYGVVSILELGGKGKVYGKLLKFLVEKAKKHGENNIVQRIERLGREAPEKKRIGVLINERMLNFPTAICGPSFNALVEDMKSSGPQFDYKEIIVISKIRLGNIPDADTVAGPRAQGQSKKKGKGKKKQLAAKALTQADVLPEGSFPYFNYPVHHELDKDSKFHSTVKDGETFLAYRRVSFLTREQFDTFATAVVRADDSLAGPQAKKIRIRLHDHVRKEVKDIEIPEHVSFISFGRNKKCTIALPKTTVLSMVHCQIVRNVVNNEYQYCLTDNSSNGTFINGIRIGEARHIMKDGDLIGLVCRGGQASTRMLLSASFNLENSTVSSSTRSSRRSTMNGIEIIGEVKHASVIPTARSEVVLSQGAGSSSEPITLSSTIAEGNTKYPSRKRQRLEEEERKAQEAERKALYNALDAVNPGGEMPEKVRNLLNTLGSALQCSICLELLHNPVVLYPCAHRFCAGCMSMLVGPIGVPNPAPQCPNCRGNIKYVMKDVQTREVVEGYIKFFPSEIQSAEHREALDELDHISSRTDMIETWGDRSFLVEMKPRCQTASVFVDCPPPNKGATEVTKTPVELLRLMPKAMEFISVGPEELDSDAELPDAHFRGIALQPRTVSAVAFADKQRLLICKVGAQVIGLRTLPKNFYQLEQDIANEFSADDLVEQAKDKSFRLQCFNCQHLIFSSEPGQFVLASIKTDDYLHTTPEMEYFCGHCCGGSNKCGGTHDLTEEDRKMVQSQWFPTKKRVVVSPTFFMVLKEAMQARGDKIDVDNGIITCHKCTQQIGRLDKRFKNICLFHTMATRLSVGSAKSPDAFLYFDRRFRFDDRFFAWMLLSQCEGQSSLKLVVRTYDKRPYLLLWLLESYVIMTKGVLEGSAKEKEGDPTSASEPECDKENVASGSKSKRRRRRKSKPQNSQSGAETEAEPVQVSPSGSEGEESEKKMSSPFPALKMLFKIFDESTALSDPRANGEDASVGLVDVPLSCVLRLVELLLERANSLPPTLRSVGQFYVGYLKLDDEFEPFDYELQN</sequence>
<dbReference type="PROSITE" id="PS50006">
    <property type="entry name" value="FHA_DOMAIN"/>
    <property type="match status" value="1"/>
</dbReference>
<dbReference type="InterPro" id="IPR001841">
    <property type="entry name" value="Znf_RING"/>
</dbReference>
<evidence type="ECO:0000256" key="8">
    <source>
        <dbReference type="SAM" id="MobiDB-lite"/>
    </source>
</evidence>
<feature type="compositionally biased region" description="Basic residues" evidence="8">
    <location>
        <begin position="284"/>
        <end position="293"/>
    </location>
</feature>
<feature type="compositionally biased region" description="Polar residues" evidence="8">
    <location>
        <begin position="529"/>
        <end position="545"/>
    </location>
</feature>
<evidence type="ECO:0000313" key="11">
    <source>
        <dbReference type="EMBL" id="KAK0415225.1"/>
    </source>
</evidence>
<dbReference type="SMART" id="SM00184">
    <property type="entry name" value="RING"/>
    <property type="match status" value="1"/>
</dbReference>
<dbReference type="Pfam" id="PF00097">
    <property type="entry name" value="zf-C3HC4"/>
    <property type="match status" value="1"/>
</dbReference>
<dbReference type="InterPro" id="IPR019193">
    <property type="entry name" value="UBQ-conj_enz_E2-bd_prot"/>
</dbReference>
<accession>A0AA39HZW5</accession>
<dbReference type="Gene3D" id="2.60.200.20">
    <property type="match status" value="1"/>
</dbReference>
<evidence type="ECO:0000313" key="12">
    <source>
        <dbReference type="Proteomes" id="UP001175271"/>
    </source>
</evidence>
<dbReference type="PANTHER" id="PTHR13261">
    <property type="entry name" value="BRCA2 AND CDKN1A INTERACTING PROTEIN"/>
    <property type="match status" value="1"/>
</dbReference>
<evidence type="ECO:0000256" key="7">
    <source>
        <dbReference type="PROSITE-ProRule" id="PRU00175"/>
    </source>
</evidence>
<dbReference type="InterPro" id="IPR000253">
    <property type="entry name" value="FHA_dom"/>
</dbReference>
<dbReference type="Pfam" id="PF09814">
    <property type="entry name" value="HECT_2"/>
    <property type="match status" value="1"/>
</dbReference>
<organism evidence="11 12">
    <name type="scientific">Steinernema hermaphroditum</name>
    <dbReference type="NCBI Taxonomy" id="289476"/>
    <lineage>
        <taxon>Eukaryota</taxon>
        <taxon>Metazoa</taxon>
        <taxon>Ecdysozoa</taxon>
        <taxon>Nematoda</taxon>
        <taxon>Chromadorea</taxon>
        <taxon>Rhabditida</taxon>
        <taxon>Tylenchina</taxon>
        <taxon>Panagrolaimomorpha</taxon>
        <taxon>Strongyloidoidea</taxon>
        <taxon>Steinernematidae</taxon>
        <taxon>Steinernema</taxon>
    </lineage>
</organism>
<dbReference type="Gene3D" id="3.30.40.10">
    <property type="entry name" value="Zinc/RING finger domain, C3HC4 (zinc finger)"/>
    <property type="match status" value="1"/>
</dbReference>
<dbReference type="SUPFAM" id="SSF57850">
    <property type="entry name" value="RING/U-box"/>
    <property type="match status" value="1"/>
</dbReference>
<feature type="domain" description="FHA" evidence="9">
    <location>
        <begin position="398"/>
        <end position="451"/>
    </location>
</feature>
<comment type="caution">
    <text evidence="11">The sequence shown here is derived from an EMBL/GenBank/DDBJ whole genome shotgun (WGS) entry which is preliminary data.</text>
</comment>
<dbReference type="InterPro" id="IPR008984">
    <property type="entry name" value="SMAD_FHA_dom_sf"/>
</dbReference>
<protein>
    <recommendedName>
        <fullName evidence="3">E3 ubiquitin-protein ligase CHFR</fullName>
    </recommendedName>
</protein>
<reference evidence="11" key="1">
    <citation type="submission" date="2023-06" db="EMBL/GenBank/DDBJ databases">
        <title>Genomic analysis of the entomopathogenic nematode Steinernema hermaphroditum.</title>
        <authorList>
            <person name="Schwarz E.M."/>
            <person name="Heppert J.K."/>
            <person name="Baniya A."/>
            <person name="Schwartz H.T."/>
            <person name="Tan C.-H."/>
            <person name="Antoshechkin I."/>
            <person name="Sternberg P.W."/>
            <person name="Goodrich-Blair H."/>
            <person name="Dillman A.R."/>
        </authorList>
    </citation>
    <scope>NUCLEOTIDE SEQUENCE</scope>
    <source>
        <strain evidence="11">PS9179</strain>
        <tissue evidence="11">Whole animal</tissue>
    </source>
</reference>
<dbReference type="EMBL" id="JAUCMV010000002">
    <property type="protein sequence ID" value="KAK0415225.1"/>
    <property type="molecule type" value="Genomic_DNA"/>
</dbReference>
<comment type="similarity">
    <text evidence="1">Belongs to the CHFR family.</text>
</comment>
<dbReference type="PROSITE" id="PS50089">
    <property type="entry name" value="ZF_RING_2"/>
    <property type="match status" value="1"/>
</dbReference>
<proteinExistence type="inferred from homology"/>
<keyword evidence="4" id="KW-0479">Metal-binding</keyword>
<dbReference type="SUPFAM" id="SSF49879">
    <property type="entry name" value="SMAD/FHA domain"/>
    <property type="match status" value="1"/>
</dbReference>
<evidence type="ECO:0000256" key="3">
    <source>
        <dbReference type="ARBA" id="ARBA00017908"/>
    </source>
</evidence>
<name>A0AA39HZW5_9BILA</name>
<feature type="compositionally biased region" description="Basic and acidic residues" evidence="8">
    <location>
        <begin position="557"/>
        <end position="567"/>
    </location>
</feature>
<keyword evidence="6" id="KW-0862">Zinc</keyword>
<feature type="domain" description="RING-type" evidence="10">
    <location>
        <begin position="603"/>
        <end position="648"/>
    </location>
</feature>
<dbReference type="SMART" id="SM00240">
    <property type="entry name" value="FHA"/>
    <property type="match status" value="1"/>
</dbReference>
<gene>
    <name evidence="11" type="ORF">QR680_011838</name>
</gene>
<dbReference type="InterPro" id="IPR013083">
    <property type="entry name" value="Znf_RING/FYVE/PHD"/>
</dbReference>
<evidence type="ECO:0000256" key="6">
    <source>
        <dbReference type="ARBA" id="ARBA00022833"/>
    </source>
</evidence>
<evidence type="ECO:0000259" key="10">
    <source>
        <dbReference type="PROSITE" id="PS50089"/>
    </source>
</evidence>
<evidence type="ECO:0000256" key="5">
    <source>
        <dbReference type="ARBA" id="ARBA00022771"/>
    </source>
</evidence>
<evidence type="ECO:0000256" key="1">
    <source>
        <dbReference type="ARBA" id="ARBA00005797"/>
    </source>
</evidence>
<dbReference type="Pfam" id="PF13862">
    <property type="entry name" value="BCCIP"/>
    <property type="match status" value="1"/>
</dbReference>
<dbReference type="GO" id="GO:0005634">
    <property type="term" value="C:nucleus"/>
    <property type="evidence" value="ECO:0007669"/>
    <property type="project" value="TreeGrafter"/>
</dbReference>
<dbReference type="InterPro" id="IPR017907">
    <property type="entry name" value="Znf_RING_CS"/>
</dbReference>
<feature type="compositionally biased region" description="Acidic residues" evidence="8">
    <location>
        <begin position="44"/>
        <end position="96"/>
    </location>
</feature>
<keyword evidence="12" id="KW-1185">Reference proteome</keyword>
<feature type="region of interest" description="Disordered" evidence="8">
    <location>
        <begin position="272"/>
        <end position="293"/>
    </location>
</feature>
<feature type="region of interest" description="Disordered" evidence="8">
    <location>
        <begin position="1036"/>
        <end position="1104"/>
    </location>
</feature>
<evidence type="ECO:0000256" key="2">
    <source>
        <dbReference type="ARBA" id="ARBA00006781"/>
    </source>
</evidence>
<evidence type="ECO:0000256" key="4">
    <source>
        <dbReference type="ARBA" id="ARBA00022723"/>
    </source>
</evidence>